<dbReference type="PROSITE" id="PS00624">
    <property type="entry name" value="GMC_OXRED_2"/>
    <property type="match status" value="1"/>
</dbReference>
<comment type="cofactor">
    <cofactor evidence="1 5">
        <name>FAD</name>
        <dbReference type="ChEBI" id="CHEBI:57692"/>
    </cofactor>
</comment>
<evidence type="ECO:0000256" key="1">
    <source>
        <dbReference type="ARBA" id="ARBA00001974"/>
    </source>
</evidence>
<dbReference type="InterPro" id="IPR036188">
    <property type="entry name" value="FAD/NAD-bd_sf"/>
</dbReference>
<comment type="similarity">
    <text evidence="2 6">Belongs to the GMC oxidoreductase family.</text>
</comment>
<dbReference type="Pfam" id="PF00732">
    <property type="entry name" value="GMC_oxred_N"/>
    <property type="match status" value="1"/>
</dbReference>
<dbReference type="Gene3D" id="3.50.50.60">
    <property type="entry name" value="FAD/NAD(P)-binding domain"/>
    <property type="match status" value="1"/>
</dbReference>
<evidence type="ECO:0000313" key="9">
    <source>
        <dbReference type="EMBL" id="RMA82416.1"/>
    </source>
</evidence>
<dbReference type="RefSeq" id="WP_121875750.1">
    <property type="nucleotide sequence ID" value="NZ_REFJ01000001.1"/>
</dbReference>
<dbReference type="GO" id="GO:0016614">
    <property type="term" value="F:oxidoreductase activity, acting on CH-OH group of donors"/>
    <property type="evidence" value="ECO:0007669"/>
    <property type="project" value="InterPro"/>
</dbReference>
<dbReference type="PANTHER" id="PTHR11552:SF147">
    <property type="entry name" value="CHOLINE DEHYDROGENASE, MITOCHONDRIAL"/>
    <property type="match status" value="1"/>
</dbReference>
<dbReference type="Proteomes" id="UP000267187">
    <property type="component" value="Unassembled WGS sequence"/>
</dbReference>
<dbReference type="PANTHER" id="PTHR11552">
    <property type="entry name" value="GLUCOSE-METHANOL-CHOLINE GMC OXIDOREDUCTASE"/>
    <property type="match status" value="1"/>
</dbReference>
<dbReference type="PIRSF" id="PIRSF000137">
    <property type="entry name" value="Alcohol_oxidase"/>
    <property type="match status" value="1"/>
</dbReference>
<dbReference type="InterPro" id="IPR000172">
    <property type="entry name" value="GMC_OxRdtase_N"/>
</dbReference>
<comment type="caution">
    <text evidence="9">The sequence shown here is derived from an EMBL/GenBank/DDBJ whole genome shotgun (WGS) entry which is preliminary data.</text>
</comment>
<dbReference type="SUPFAM" id="SSF51905">
    <property type="entry name" value="FAD/NAD(P)-binding domain"/>
    <property type="match status" value="1"/>
</dbReference>
<evidence type="ECO:0000256" key="5">
    <source>
        <dbReference type="PIRSR" id="PIRSR000137-2"/>
    </source>
</evidence>
<dbReference type="EMBL" id="REFJ01000001">
    <property type="protein sequence ID" value="RMA82416.1"/>
    <property type="molecule type" value="Genomic_DNA"/>
</dbReference>
<protein>
    <submittedName>
        <fullName evidence="9">Choline dehydrogenase-like flavoprotein</fullName>
    </submittedName>
</protein>
<evidence type="ECO:0000313" key="10">
    <source>
        <dbReference type="Proteomes" id="UP000267187"/>
    </source>
</evidence>
<feature type="binding site" evidence="5">
    <location>
        <position position="85"/>
    </location>
    <ligand>
        <name>FAD</name>
        <dbReference type="ChEBI" id="CHEBI:57692"/>
    </ligand>
</feature>
<feature type="domain" description="Glucose-methanol-choline oxidoreductase N-terminal" evidence="7">
    <location>
        <begin position="83"/>
        <end position="106"/>
    </location>
</feature>
<evidence type="ECO:0000256" key="3">
    <source>
        <dbReference type="ARBA" id="ARBA00022630"/>
    </source>
</evidence>
<name>A0A3M0AD01_9GAMM</name>
<dbReference type="PROSITE" id="PS00623">
    <property type="entry name" value="GMC_OXRED_1"/>
    <property type="match status" value="1"/>
</dbReference>
<evidence type="ECO:0000256" key="4">
    <source>
        <dbReference type="ARBA" id="ARBA00022827"/>
    </source>
</evidence>
<keyword evidence="4 5" id="KW-0274">FAD</keyword>
<sequence length="536" mass="57809">MSSSAFDYIIVGAGSAGCVLASRLSEDPNVSVLLVEAGKKDSNPLIHAPTGVAGLAVLGQANWKYNTTPQPQLNARRGYQPRGKVLGGSSSINAMLYVRGQAEDYDQWAALGNVGWDYDSVLPFFIKSECNDTFDDELHGTEGPLGVSNPTHASELNNRFISACEANGVPRNDDYNGHEQAGAHILQRTIWNGERCSSAKAYLTPAVQRNNLTIMTNTLTHRVTLVDGKATGVVVSSQGKERVIKAKREVLLSAGAFGSPQLLNLSGIGAAEELAHHGISPQVELAGVGKNLQDHIDYVVDYRSTETHSSFGISLKGSFQLLGDTFKWIRKREGRITSSIAESGAFFTTKDDGERPDIQLIFVVGMVDDHARKLHLGHGFSCHATVLRPHSRGTVSLASSDPSDAPLIDPQFLADPRDQQTILDGARKMHEILASEALSEGRGALLYPVNYHDDTALMSDIRARADTQYHPVGTCRMGPNNDPLAVVDNQCRVYGVSGMRVVDASIMPTLVSGNTNAPTIMIAEKIAHDIKLGWTT</sequence>
<organism evidence="9 10">
    <name type="scientific">Umboniibacter marinipuniceus</name>
    <dbReference type="NCBI Taxonomy" id="569599"/>
    <lineage>
        <taxon>Bacteria</taxon>
        <taxon>Pseudomonadati</taxon>
        <taxon>Pseudomonadota</taxon>
        <taxon>Gammaproteobacteria</taxon>
        <taxon>Cellvibrionales</taxon>
        <taxon>Cellvibrionaceae</taxon>
        <taxon>Umboniibacter</taxon>
    </lineage>
</organism>
<dbReference type="InterPro" id="IPR007867">
    <property type="entry name" value="GMC_OxRtase_C"/>
</dbReference>
<evidence type="ECO:0000256" key="6">
    <source>
        <dbReference type="RuleBase" id="RU003968"/>
    </source>
</evidence>
<gene>
    <name evidence="9" type="ORF">DFR27_0365</name>
</gene>
<evidence type="ECO:0000259" key="8">
    <source>
        <dbReference type="PROSITE" id="PS00624"/>
    </source>
</evidence>
<proteinExistence type="inferred from homology"/>
<reference evidence="9 10" key="1">
    <citation type="submission" date="2018-10" db="EMBL/GenBank/DDBJ databases">
        <title>Genomic Encyclopedia of Type Strains, Phase IV (KMG-IV): sequencing the most valuable type-strain genomes for metagenomic binning, comparative biology and taxonomic classification.</title>
        <authorList>
            <person name="Goeker M."/>
        </authorList>
    </citation>
    <scope>NUCLEOTIDE SEQUENCE [LARGE SCALE GENOMIC DNA]</scope>
    <source>
        <strain evidence="9 10">DSM 25080</strain>
    </source>
</reference>
<dbReference type="Gene3D" id="3.30.560.10">
    <property type="entry name" value="Glucose Oxidase, domain 3"/>
    <property type="match status" value="1"/>
</dbReference>
<feature type="domain" description="Glucose-methanol-choline oxidoreductase N-terminal" evidence="8">
    <location>
        <begin position="255"/>
        <end position="269"/>
    </location>
</feature>
<keyword evidence="10" id="KW-1185">Reference proteome</keyword>
<dbReference type="Pfam" id="PF05199">
    <property type="entry name" value="GMC_oxred_C"/>
    <property type="match status" value="1"/>
</dbReference>
<dbReference type="OrthoDB" id="9785276at2"/>
<dbReference type="AlphaFoldDB" id="A0A3M0AD01"/>
<dbReference type="InterPro" id="IPR012132">
    <property type="entry name" value="GMC_OxRdtase"/>
</dbReference>
<accession>A0A3M0AD01</accession>
<evidence type="ECO:0000256" key="2">
    <source>
        <dbReference type="ARBA" id="ARBA00010790"/>
    </source>
</evidence>
<keyword evidence="3 6" id="KW-0285">Flavoprotein</keyword>
<dbReference type="SUPFAM" id="SSF54373">
    <property type="entry name" value="FAD-linked reductases, C-terminal domain"/>
    <property type="match status" value="1"/>
</dbReference>
<evidence type="ECO:0000259" key="7">
    <source>
        <dbReference type="PROSITE" id="PS00623"/>
    </source>
</evidence>
<dbReference type="GO" id="GO:0050660">
    <property type="term" value="F:flavin adenine dinucleotide binding"/>
    <property type="evidence" value="ECO:0007669"/>
    <property type="project" value="InterPro"/>
</dbReference>